<comment type="similarity">
    <text evidence="2 8">Belongs to the GrpE family.</text>
</comment>
<dbReference type="SUPFAM" id="SSF58014">
    <property type="entry name" value="Coiled-coil domain of nucleotide exchange factor GrpE"/>
    <property type="match status" value="1"/>
</dbReference>
<evidence type="ECO:0000313" key="11">
    <source>
        <dbReference type="EMBL" id="CAI9114646.1"/>
    </source>
</evidence>
<dbReference type="SUPFAM" id="SSF51064">
    <property type="entry name" value="Head domain of nucleotide exchange factor GrpE"/>
    <property type="match status" value="1"/>
</dbReference>
<accession>A0AAV1E5G8</accession>
<dbReference type="InterPro" id="IPR000740">
    <property type="entry name" value="GrpE"/>
</dbReference>
<dbReference type="GO" id="GO:0005759">
    <property type="term" value="C:mitochondrial matrix"/>
    <property type="evidence" value="ECO:0007669"/>
    <property type="project" value="UniProtKB-SubCell"/>
</dbReference>
<dbReference type="PANTHER" id="PTHR21237:SF40">
    <property type="entry name" value="CELL CYCLE AND APOPTOSIS REGULATOR PROTEIN 2"/>
    <property type="match status" value="1"/>
</dbReference>
<evidence type="ECO:0000256" key="4">
    <source>
        <dbReference type="ARBA" id="ARBA00022490"/>
    </source>
</evidence>
<dbReference type="Proteomes" id="UP001161247">
    <property type="component" value="Chromosome 8"/>
</dbReference>
<dbReference type="CDD" id="cd00446">
    <property type="entry name" value="GrpE"/>
    <property type="match status" value="1"/>
</dbReference>
<evidence type="ECO:0000256" key="1">
    <source>
        <dbReference type="ARBA" id="ARBA00004496"/>
    </source>
</evidence>
<comment type="subunit">
    <text evidence="3">Homodimer.</text>
</comment>
<dbReference type="GO" id="GO:0051087">
    <property type="term" value="F:protein-folding chaperone binding"/>
    <property type="evidence" value="ECO:0007669"/>
    <property type="project" value="InterPro"/>
</dbReference>
<keyword evidence="6 7" id="KW-0143">Chaperone</keyword>
<evidence type="ECO:0000256" key="8">
    <source>
        <dbReference type="RuleBase" id="RU004478"/>
    </source>
</evidence>
<reference evidence="11" key="1">
    <citation type="submission" date="2023-03" db="EMBL/GenBank/DDBJ databases">
        <authorList>
            <person name="Julca I."/>
        </authorList>
    </citation>
    <scope>NUCLEOTIDE SEQUENCE</scope>
</reference>
<dbReference type="GO" id="GO:0009507">
    <property type="term" value="C:chloroplast"/>
    <property type="evidence" value="ECO:0007669"/>
    <property type="project" value="TreeGrafter"/>
</dbReference>
<keyword evidence="7" id="KW-0496">Mitochondrion</keyword>
<evidence type="ECO:0000256" key="2">
    <source>
        <dbReference type="ARBA" id="ARBA00009054"/>
    </source>
</evidence>
<evidence type="ECO:0000256" key="5">
    <source>
        <dbReference type="ARBA" id="ARBA00023016"/>
    </source>
</evidence>
<dbReference type="FunFam" id="2.30.22.10:FF:000001">
    <property type="entry name" value="Protein GrpE"/>
    <property type="match status" value="1"/>
</dbReference>
<sequence>MVTAAAAAAATGAAASAFCPLYTPQRLFFTTKSFQVQYSLRAIPSRGFSFSLVESKIPVIITDGRRRPFALKASSQDFASDSNEEDEGSADELGSSDKDTEESSPSNLQLALSAYKEAIVNGDVKTISDVEAIIYGTEKEKNELLEKVSALSDEISSLKDRYIRLQADFDNYRKRSENEKLNIRSDAQGEVIESLLPMVDNFERAKQHLKLETEQEKNIDASYQGIYKQFVEIMKSLKVSAVPTVGSQFDPSIHEAIAREESEEFDEGVIIQEFRRGFTLQDRLLRPAMVKVSAGPGPRKASSSEKDESSSEEQPKNVEVDERAFSEQSTG</sequence>
<dbReference type="GO" id="GO:0051082">
    <property type="term" value="F:unfolded protein binding"/>
    <property type="evidence" value="ECO:0007669"/>
    <property type="project" value="TreeGrafter"/>
</dbReference>
<dbReference type="EMBL" id="OX459125">
    <property type="protein sequence ID" value="CAI9114646.1"/>
    <property type="molecule type" value="Genomic_DNA"/>
</dbReference>
<dbReference type="HAMAP" id="MF_01151">
    <property type="entry name" value="GrpE"/>
    <property type="match status" value="1"/>
</dbReference>
<dbReference type="PROSITE" id="PS01071">
    <property type="entry name" value="GRPE"/>
    <property type="match status" value="1"/>
</dbReference>
<dbReference type="GO" id="GO:0042803">
    <property type="term" value="F:protein homodimerization activity"/>
    <property type="evidence" value="ECO:0007669"/>
    <property type="project" value="InterPro"/>
</dbReference>
<evidence type="ECO:0000256" key="7">
    <source>
        <dbReference type="RuleBase" id="RU000640"/>
    </source>
</evidence>
<feature type="region of interest" description="Disordered" evidence="10">
    <location>
        <begin position="75"/>
        <end position="107"/>
    </location>
</feature>
<feature type="coiled-coil region" evidence="9">
    <location>
        <begin position="141"/>
        <end position="175"/>
    </location>
</feature>
<gene>
    <name evidence="11" type="ORF">OLC1_LOCUS21331</name>
</gene>
<dbReference type="InterPro" id="IPR009012">
    <property type="entry name" value="GrpE_head"/>
</dbReference>
<keyword evidence="5" id="KW-0346">Stress response</keyword>
<dbReference type="AlphaFoldDB" id="A0AAV1E5G8"/>
<comment type="subcellular location">
    <subcellularLocation>
        <location evidence="1">Cytoplasm</location>
    </subcellularLocation>
    <subcellularLocation>
        <location evidence="7">Mitochondrion matrix</location>
    </subcellularLocation>
</comment>
<evidence type="ECO:0000256" key="10">
    <source>
        <dbReference type="SAM" id="MobiDB-lite"/>
    </source>
</evidence>
<evidence type="ECO:0000256" key="3">
    <source>
        <dbReference type="ARBA" id="ARBA00011738"/>
    </source>
</evidence>
<dbReference type="GO" id="GO:0000774">
    <property type="term" value="F:adenyl-nucleotide exchange factor activity"/>
    <property type="evidence" value="ECO:0007669"/>
    <property type="project" value="InterPro"/>
</dbReference>
<protein>
    <recommendedName>
        <fullName evidence="7">GrpE protein homolog</fullName>
    </recommendedName>
</protein>
<dbReference type="GO" id="GO:0006457">
    <property type="term" value="P:protein folding"/>
    <property type="evidence" value="ECO:0007669"/>
    <property type="project" value="InterPro"/>
</dbReference>
<dbReference type="InterPro" id="IPR013805">
    <property type="entry name" value="GrpE_CC"/>
</dbReference>
<proteinExistence type="inferred from homology"/>
<keyword evidence="4" id="KW-0963">Cytoplasm</keyword>
<name>A0AAV1E5G8_OLDCO</name>
<dbReference type="Gene3D" id="2.30.22.10">
    <property type="entry name" value="Head domain of nucleotide exchange factor GrpE"/>
    <property type="match status" value="1"/>
</dbReference>
<dbReference type="Gene3D" id="3.90.20.20">
    <property type="match status" value="1"/>
</dbReference>
<feature type="compositionally biased region" description="Basic and acidic residues" evidence="10">
    <location>
        <begin position="302"/>
        <end position="325"/>
    </location>
</feature>
<dbReference type="PRINTS" id="PR00773">
    <property type="entry name" value="GRPEPROTEIN"/>
</dbReference>
<feature type="region of interest" description="Disordered" evidence="10">
    <location>
        <begin position="289"/>
        <end position="331"/>
    </location>
</feature>
<evidence type="ECO:0000256" key="9">
    <source>
        <dbReference type="SAM" id="Coils"/>
    </source>
</evidence>
<organism evidence="11 12">
    <name type="scientific">Oldenlandia corymbosa var. corymbosa</name>
    <dbReference type="NCBI Taxonomy" id="529605"/>
    <lineage>
        <taxon>Eukaryota</taxon>
        <taxon>Viridiplantae</taxon>
        <taxon>Streptophyta</taxon>
        <taxon>Embryophyta</taxon>
        <taxon>Tracheophyta</taxon>
        <taxon>Spermatophyta</taxon>
        <taxon>Magnoliopsida</taxon>
        <taxon>eudicotyledons</taxon>
        <taxon>Gunneridae</taxon>
        <taxon>Pentapetalae</taxon>
        <taxon>asterids</taxon>
        <taxon>lamiids</taxon>
        <taxon>Gentianales</taxon>
        <taxon>Rubiaceae</taxon>
        <taxon>Rubioideae</taxon>
        <taxon>Spermacoceae</taxon>
        <taxon>Hedyotis-Oldenlandia complex</taxon>
        <taxon>Oldenlandia</taxon>
    </lineage>
</organism>
<dbReference type="NCBIfam" id="NF010738">
    <property type="entry name" value="PRK14140.1"/>
    <property type="match status" value="1"/>
</dbReference>
<evidence type="ECO:0000256" key="6">
    <source>
        <dbReference type="ARBA" id="ARBA00023186"/>
    </source>
</evidence>
<dbReference type="NCBIfam" id="NF010741">
    <property type="entry name" value="PRK14143.1"/>
    <property type="match status" value="1"/>
</dbReference>
<comment type="function">
    <text evidence="7">Essential component of the PAM complex, a complex required for the translocation of transit peptide-containing proteins from the inner membrane into the mitochondrial matrix in an ATP-dependent manner.</text>
</comment>
<keyword evidence="12" id="KW-1185">Reference proteome</keyword>
<evidence type="ECO:0000313" key="12">
    <source>
        <dbReference type="Proteomes" id="UP001161247"/>
    </source>
</evidence>
<keyword evidence="9" id="KW-0175">Coiled coil</keyword>
<dbReference type="Pfam" id="PF01025">
    <property type="entry name" value="GrpE"/>
    <property type="match status" value="1"/>
</dbReference>
<dbReference type="PANTHER" id="PTHR21237">
    <property type="entry name" value="GRPE PROTEIN"/>
    <property type="match status" value="1"/>
</dbReference>